<name>A0A1H6VUQ3_9LACT</name>
<accession>A0A1H6VUQ3</accession>
<dbReference type="Proteomes" id="UP000198564">
    <property type="component" value="Unassembled WGS sequence"/>
</dbReference>
<keyword evidence="3" id="KW-1185">Reference proteome</keyword>
<gene>
    <name evidence="2" type="ORF">SAMN04488113_1762</name>
</gene>
<organism evidence="2 3">
    <name type="scientific">Alkalibacterium gilvum</name>
    <dbReference type="NCBI Taxonomy" id="1130080"/>
    <lineage>
        <taxon>Bacteria</taxon>
        <taxon>Bacillati</taxon>
        <taxon>Bacillota</taxon>
        <taxon>Bacilli</taxon>
        <taxon>Lactobacillales</taxon>
        <taxon>Carnobacteriaceae</taxon>
        <taxon>Alkalibacterium</taxon>
    </lineage>
</organism>
<protein>
    <recommendedName>
        <fullName evidence="1">DUF4145 domain-containing protein</fullName>
    </recommendedName>
</protein>
<reference evidence="3" key="1">
    <citation type="submission" date="2016-10" db="EMBL/GenBank/DDBJ databases">
        <authorList>
            <person name="Varghese N."/>
            <person name="Submissions S."/>
        </authorList>
    </citation>
    <scope>NUCLEOTIDE SEQUENCE [LARGE SCALE GENOMIC DNA]</scope>
    <source>
        <strain evidence="3">DSM 25751</strain>
    </source>
</reference>
<dbReference type="Pfam" id="PF13643">
    <property type="entry name" value="DUF4145"/>
    <property type="match status" value="1"/>
</dbReference>
<dbReference type="InterPro" id="IPR025285">
    <property type="entry name" value="DUF4145"/>
</dbReference>
<dbReference type="AlphaFoldDB" id="A0A1H6VUQ3"/>
<evidence type="ECO:0000259" key="1">
    <source>
        <dbReference type="Pfam" id="PF13643"/>
    </source>
</evidence>
<proteinExistence type="predicted"/>
<dbReference type="RefSeq" id="WP_091636826.1">
    <property type="nucleotide sequence ID" value="NZ_FNYW01000076.1"/>
</dbReference>
<feature type="domain" description="DUF4145" evidence="1">
    <location>
        <begin position="53"/>
        <end position="125"/>
    </location>
</feature>
<sequence length="178" mass="20843">MEYYHCPHCESYSIKLTGIGEKVSKIDYRILPFGNAKQFPNYVPKAIREDYEEACLIKDLSPKSSATLSRRCLQGMIRDFWEIKENNLYAAINKLEGKIPANQWKVIHAVRQIGNVGAHMEKDINKIINIDPNEADKLIQLIEFLMEEWYINRHETEKLFLDITEINNSKQNKRKNKS</sequence>
<evidence type="ECO:0000313" key="3">
    <source>
        <dbReference type="Proteomes" id="UP000198564"/>
    </source>
</evidence>
<dbReference type="EMBL" id="FNYW01000076">
    <property type="protein sequence ID" value="SEJ08381.1"/>
    <property type="molecule type" value="Genomic_DNA"/>
</dbReference>
<evidence type="ECO:0000313" key="2">
    <source>
        <dbReference type="EMBL" id="SEJ08381.1"/>
    </source>
</evidence>
<dbReference type="OrthoDB" id="9808624at2"/>
<dbReference type="STRING" id="1130080.SAMN04488113_1762"/>